<dbReference type="Proteomes" id="UP001259832">
    <property type="component" value="Unassembled WGS sequence"/>
</dbReference>
<dbReference type="AlphaFoldDB" id="A0AAD9H0W0"/>
<evidence type="ECO:0000313" key="1">
    <source>
        <dbReference type="EMBL" id="KAK1947703.1"/>
    </source>
</evidence>
<proteinExistence type="predicted"/>
<accession>A0AAD9H0W0</accession>
<protein>
    <recommendedName>
        <fullName evidence="3">Reverse transcriptase Ty1/copia-type domain-containing protein</fullName>
    </recommendedName>
</protein>
<comment type="caution">
    <text evidence="1">The sequence shown here is derived from an EMBL/GenBank/DDBJ whole genome shotgun (WGS) entry which is preliminary data.</text>
</comment>
<dbReference type="EMBL" id="JASMQC010000002">
    <property type="protein sequence ID" value="KAK1947703.1"/>
    <property type="molecule type" value="Genomic_DNA"/>
</dbReference>
<evidence type="ECO:0000313" key="2">
    <source>
        <dbReference type="Proteomes" id="UP001259832"/>
    </source>
</evidence>
<reference evidence="1" key="1">
    <citation type="submission" date="2023-08" db="EMBL/GenBank/DDBJ databases">
        <title>Reference Genome Resource for the Citrus Pathogen Phytophthora citrophthora.</title>
        <authorList>
            <person name="Moller H."/>
            <person name="Coetzee B."/>
            <person name="Rose L.J."/>
            <person name="Van Niekerk J.M."/>
        </authorList>
    </citation>
    <scope>NUCLEOTIDE SEQUENCE</scope>
    <source>
        <strain evidence="1">STE-U-9442</strain>
    </source>
</reference>
<keyword evidence="2" id="KW-1185">Reference proteome</keyword>
<gene>
    <name evidence="1" type="ORF">P3T76_001713</name>
</gene>
<evidence type="ECO:0008006" key="3">
    <source>
        <dbReference type="Google" id="ProtNLM"/>
    </source>
</evidence>
<name>A0AAD9H0W0_9STRA</name>
<sequence length="127" mass="14004">MRSPTPREMGEGNGGGAALEDNRKFGVDYNITFAAVIDMSSVKLILALANRWQVPAKHGDVPNAYVKAEKEGERVDIHFFWVKLCAGQLVRNSLFGSTSAQVAQSLTLEEVIILSSDKTITYYFSFT</sequence>
<organism evidence="1 2">
    <name type="scientific">Phytophthora citrophthora</name>
    <dbReference type="NCBI Taxonomy" id="4793"/>
    <lineage>
        <taxon>Eukaryota</taxon>
        <taxon>Sar</taxon>
        <taxon>Stramenopiles</taxon>
        <taxon>Oomycota</taxon>
        <taxon>Peronosporomycetes</taxon>
        <taxon>Peronosporales</taxon>
        <taxon>Peronosporaceae</taxon>
        <taxon>Phytophthora</taxon>
    </lineage>
</organism>